<evidence type="ECO:0000256" key="5">
    <source>
        <dbReference type="ARBA" id="ARBA00023002"/>
    </source>
</evidence>
<dbReference type="PANTHER" id="PTHR43673">
    <property type="entry name" value="NAD(P)H NITROREDUCTASE YDGI-RELATED"/>
    <property type="match status" value="1"/>
</dbReference>
<comment type="cofactor">
    <cofactor evidence="1">
        <name>FMN</name>
        <dbReference type="ChEBI" id="CHEBI:58210"/>
    </cofactor>
</comment>
<proteinExistence type="inferred from homology"/>
<evidence type="ECO:0000256" key="2">
    <source>
        <dbReference type="ARBA" id="ARBA00007118"/>
    </source>
</evidence>
<dbReference type="EMBL" id="CBXV010000008">
    <property type="protein sequence ID" value="CDM66698.1"/>
    <property type="molecule type" value="Genomic_DNA"/>
</dbReference>
<evidence type="ECO:0000256" key="3">
    <source>
        <dbReference type="ARBA" id="ARBA00022630"/>
    </source>
</evidence>
<evidence type="ECO:0000256" key="4">
    <source>
        <dbReference type="ARBA" id="ARBA00022643"/>
    </source>
</evidence>
<evidence type="ECO:0000313" key="9">
    <source>
        <dbReference type="Proteomes" id="UP000031518"/>
    </source>
</evidence>
<dbReference type="GO" id="GO:0016491">
    <property type="term" value="F:oxidoreductase activity"/>
    <property type="evidence" value="ECO:0007669"/>
    <property type="project" value="UniProtKB-KW"/>
</dbReference>
<protein>
    <submittedName>
        <fullName evidence="8">Nitroreductase</fullName>
    </submittedName>
</protein>
<dbReference type="SUPFAM" id="SSF55469">
    <property type="entry name" value="FMN-dependent nitroreductase-like"/>
    <property type="match status" value="1"/>
</dbReference>
<keyword evidence="5" id="KW-0560">Oxidoreductase</keyword>
<evidence type="ECO:0000259" key="7">
    <source>
        <dbReference type="Pfam" id="PF00881"/>
    </source>
</evidence>
<evidence type="ECO:0000313" key="8">
    <source>
        <dbReference type="EMBL" id="CDM66698.1"/>
    </source>
</evidence>
<reference evidence="8 9" key="1">
    <citation type="submission" date="2013-12" db="EMBL/GenBank/DDBJ databases">
        <authorList>
            <person name="Stott M."/>
        </authorList>
    </citation>
    <scope>NUCLEOTIDE SEQUENCE [LARGE SCALE GENOMIC DNA]</scope>
    <source>
        <strain evidence="8 9">K22</strain>
    </source>
</reference>
<dbReference type="PANTHER" id="PTHR43673:SF2">
    <property type="entry name" value="NITROREDUCTASE"/>
    <property type="match status" value="1"/>
</dbReference>
<feature type="region of interest" description="Disordered" evidence="6">
    <location>
        <begin position="228"/>
        <end position="249"/>
    </location>
</feature>
<sequence>MDEPPADFPATRPDGSPLKPITQVLLDRRATVSFASDEVPAEVLEAILRFGAQAPSGYNLQPWRFIVVRDRANRARLQRVAFNQAKIGEAPVVIIALGLKGSWRKDAERIFREGARRGAGRLDEVERKVAQAIQDLEQTRTDVWVTRQTAIALTTMMLVAEAYGFDTVLLEGFDVEGVRREFDIPEEAEIVGLLAIGRMKGEEKPYPGRLPLREIVFEERYGRPWVGAKREGEPRIKDDSLKRSANEGD</sequence>
<name>A0A0B6WZJ7_9BACT</name>
<dbReference type="AlphaFoldDB" id="A0A0B6WZJ7"/>
<dbReference type="InterPro" id="IPR000415">
    <property type="entry name" value="Nitroreductase-like"/>
</dbReference>
<dbReference type="STRING" id="454194.PYK22_02731"/>
<dbReference type="Proteomes" id="UP000031518">
    <property type="component" value="Unassembled WGS sequence"/>
</dbReference>
<dbReference type="Gene3D" id="3.40.109.10">
    <property type="entry name" value="NADH Oxidase"/>
    <property type="match status" value="1"/>
</dbReference>
<comment type="similarity">
    <text evidence="2">Belongs to the nitroreductase family.</text>
</comment>
<reference evidence="8 9" key="2">
    <citation type="submission" date="2015-01" db="EMBL/GenBank/DDBJ databases">
        <title>Complete genome sequence of Pyrinomonas methylaliphatogenes type strain K22T.</title>
        <authorList>
            <person name="Lee K.C.Y."/>
            <person name="Power J.F."/>
            <person name="Dunfield P.F."/>
            <person name="Morgan X.C."/>
            <person name="Huttenhower C."/>
            <person name="Stott M.B."/>
        </authorList>
    </citation>
    <scope>NUCLEOTIDE SEQUENCE [LARGE SCALE GENOMIC DNA]</scope>
    <source>
        <strain evidence="8 9">K22</strain>
    </source>
</reference>
<evidence type="ECO:0000256" key="1">
    <source>
        <dbReference type="ARBA" id="ARBA00001917"/>
    </source>
</evidence>
<keyword evidence="4" id="KW-0288">FMN</keyword>
<dbReference type="InterPro" id="IPR029479">
    <property type="entry name" value="Nitroreductase"/>
</dbReference>
<dbReference type="Pfam" id="PF00881">
    <property type="entry name" value="Nitroreductase"/>
    <property type="match status" value="1"/>
</dbReference>
<evidence type="ECO:0000256" key="6">
    <source>
        <dbReference type="SAM" id="MobiDB-lite"/>
    </source>
</evidence>
<organism evidence="8 9">
    <name type="scientific">Pyrinomonas methylaliphatogenes</name>
    <dbReference type="NCBI Taxonomy" id="454194"/>
    <lineage>
        <taxon>Bacteria</taxon>
        <taxon>Pseudomonadati</taxon>
        <taxon>Acidobacteriota</taxon>
        <taxon>Blastocatellia</taxon>
        <taxon>Blastocatellales</taxon>
        <taxon>Pyrinomonadaceae</taxon>
        <taxon>Pyrinomonas</taxon>
    </lineage>
</organism>
<accession>A0A0B6WZJ7</accession>
<keyword evidence="9" id="KW-1185">Reference proteome</keyword>
<gene>
    <name evidence="8" type="ORF">PYK22_02731</name>
</gene>
<keyword evidence="3" id="KW-0285">Flavoprotein</keyword>
<feature type="domain" description="Nitroreductase" evidence="7">
    <location>
        <begin position="27"/>
        <end position="198"/>
    </location>
</feature>